<keyword evidence="1" id="KW-1133">Transmembrane helix</keyword>
<sequence length="490" mass="56267">MNFTKMISKVRWLIGLLSIPVFSIGYIKYHYNVALLGIMLIWICNIWFSMENIKRRILFLMLNITQFVFLIGNPVISAFRGEEWWTRFWDFAEHFSMLVLYLSLIGLYFGAVSVEYYLDKRKSEAVRSKKIADYEKTYMPYIQFVAIAGFSLTWICQMVSGGEKVLFMRGKDYTDFYVDFVSQIPYVIQIAAAMMQYFMCIFLATKPKKKWAFGVLSLNIVSTIPSLIVGIRNPLVLACVFSFVYYFIRDALEDEEKWIGKIEKIMIAVATPIGICLLAAYTYIRKGAEIATKGIVALFLDFFVNQGTSFDVLSSARGAMPYLPERKMRNYTFGGFLDYIFHGSIAQKFFGASPFPDGNNMINALESNSFAHNYSYIAKGKEAYLSGEGFGSSYILETYTDFGYIGVIVFSFLLGALLIYALHLLKKNLLIFTMVLVSLMKIFFIPRAEALGWLQFIIYLQFWIPVICSFLGAVIVRKLVIIQKQRSEMK</sequence>
<reference evidence="2 3" key="1">
    <citation type="submission" date="2019-07" db="EMBL/GenBank/DDBJ databases">
        <authorList>
            <person name="Hibberd C M."/>
            <person name="Gehrig L. J."/>
            <person name="Chang H.-W."/>
            <person name="Venkatesh S."/>
        </authorList>
    </citation>
    <scope>NUCLEOTIDE SEQUENCE [LARGE SCALE GENOMIC DNA]</scope>
    <source>
        <strain evidence="2">Ruminococcus_torques_SSTS_Bg7063</strain>
    </source>
</reference>
<dbReference type="Proteomes" id="UP000363661">
    <property type="component" value="Unassembled WGS sequence"/>
</dbReference>
<feature type="transmembrane region" description="Helical" evidence="1">
    <location>
        <begin position="402"/>
        <end position="422"/>
    </location>
</feature>
<feature type="transmembrane region" description="Helical" evidence="1">
    <location>
        <begin position="264"/>
        <end position="284"/>
    </location>
</feature>
<dbReference type="InterPro" id="IPR029468">
    <property type="entry name" value="O-ag_pol_Wzy"/>
</dbReference>
<feature type="transmembrane region" description="Helical" evidence="1">
    <location>
        <begin position="458"/>
        <end position="480"/>
    </location>
</feature>
<evidence type="ECO:0000313" key="3">
    <source>
        <dbReference type="Proteomes" id="UP000363661"/>
    </source>
</evidence>
<dbReference type="AlphaFoldDB" id="A0A564U2K7"/>
<feature type="transmembrane region" description="Helical" evidence="1">
    <location>
        <begin position="138"/>
        <end position="160"/>
    </location>
</feature>
<feature type="transmembrane region" description="Helical" evidence="1">
    <location>
        <begin position="180"/>
        <end position="204"/>
    </location>
</feature>
<dbReference type="RefSeq" id="WP_144367313.1">
    <property type="nucleotide sequence ID" value="NZ_CABHNA010000065.1"/>
</dbReference>
<feature type="transmembrane region" description="Helical" evidence="1">
    <location>
        <begin position="331"/>
        <end position="350"/>
    </location>
</feature>
<proteinExistence type="predicted"/>
<keyword evidence="1" id="KW-0812">Transmembrane</keyword>
<keyword evidence="3" id="KW-1185">Reference proteome</keyword>
<evidence type="ECO:0000313" key="2">
    <source>
        <dbReference type="EMBL" id="VUX13739.1"/>
    </source>
</evidence>
<protein>
    <recommendedName>
        <fullName evidence="4">O-antigen polysaccharide polymerase Wzy</fullName>
    </recommendedName>
</protein>
<keyword evidence="1" id="KW-0472">Membrane</keyword>
<feature type="transmembrane region" description="Helical" evidence="1">
    <location>
        <begin position="33"/>
        <end position="50"/>
    </location>
</feature>
<gene>
    <name evidence="2" type="ORF">RTSSTS7063_01919</name>
</gene>
<dbReference type="EMBL" id="CABHNA010000065">
    <property type="protein sequence ID" value="VUX13739.1"/>
    <property type="molecule type" value="Genomic_DNA"/>
</dbReference>
<feature type="transmembrane region" description="Helical" evidence="1">
    <location>
        <begin position="57"/>
        <end position="79"/>
    </location>
</feature>
<dbReference type="Pfam" id="PF14296">
    <property type="entry name" value="O-ag_pol_Wzy"/>
    <property type="match status" value="1"/>
</dbReference>
<evidence type="ECO:0008006" key="4">
    <source>
        <dbReference type="Google" id="ProtNLM"/>
    </source>
</evidence>
<organism evidence="2 3">
    <name type="scientific">[Ruminococcus] torques</name>
    <dbReference type="NCBI Taxonomy" id="33039"/>
    <lineage>
        <taxon>Bacteria</taxon>
        <taxon>Bacillati</taxon>
        <taxon>Bacillota</taxon>
        <taxon>Clostridia</taxon>
        <taxon>Lachnospirales</taxon>
        <taxon>Lachnospiraceae</taxon>
        <taxon>Mediterraneibacter</taxon>
    </lineage>
</organism>
<evidence type="ECO:0000256" key="1">
    <source>
        <dbReference type="SAM" id="Phobius"/>
    </source>
</evidence>
<accession>A0A564U2K7</accession>
<feature type="transmembrane region" description="Helical" evidence="1">
    <location>
        <begin position="429"/>
        <end position="446"/>
    </location>
</feature>
<name>A0A564U2K7_9FIRM</name>
<feature type="transmembrane region" description="Helical" evidence="1">
    <location>
        <begin position="99"/>
        <end position="118"/>
    </location>
</feature>
<dbReference type="NCBIfam" id="TIGR04370">
    <property type="entry name" value="glyco_rpt_poly"/>
    <property type="match status" value="1"/>
</dbReference>